<keyword evidence="1" id="KW-0812">Transmembrane</keyword>
<dbReference type="InterPro" id="IPR009781">
    <property type="entry name" value="DUF1345"/>
</dbReference>
<evidence type="ECO:0000313" key="3">
    <source>
        <dbReference type="Proteomes" id="UP000766595"/>
    </source>
</evidence>
<proteinExistence type="predicted"/>
<feature type="transmembrane region" description="Helical" evidence="1">
    <location>
        <begin position="93"/>
        <end position="115"/>
    </location>
</feature>
<name>A0A947D028_9HYPH</name>
<feature type="transmembrane region" description="Helical" evidence="1">
    <location>
        <begin position="127"/>
        <end position="149"/>
    </location>
</feature>
<dbReference type="Pfam" id="PF07077">
    <property type="entry name" value="DUF1345"/>
    <property type="match status" value="1"/>
</dbReference>
<sequence>MTTPKAVATAKRLIHARFVRHFRLRPRLLASALVGLVLVAALVLLSTLRLTTCLIIAWDVATTLYLGLAWSMMLKATPDRMRIRARLQDDGAVAALFLSILAAVASLAAIVVELATVKDIGPAYRGLHILAAGYTIITAWLFIHTTFALHYANEYFLQYLDCRNPGLDIPGGGDPDYWDFMYFSFVIGTSGQTADIAMTSNRMRRIGLLHCVLAFLFNTTILALTINIGAGLF</sequence>
<evidence type="ECO:0000313" key="2">
    <source>
        <dbReference type="EMBL" id="MBT9287889.1"/>
    </source>
</evidence>
<evidence type="ECO:0000256" key="1">
    <source>
        <dbReference type="SAM" id="Phobius"/>
    </source>
</evidence>
<organism evidence="2 3">
    <name type="scientific">Prosthecodimorpha staleyi</name>
    <dbReference type="NCBI Taxonomy" id="2840188"/>
    <lineage>
        <taxon>Bacteria</taxon>
        <taxon>Pseudomonadati</taxon>
        <taxon>Pseudomonadota</taxon>
        <taxon>Alphaproteobacteria</taxon>
        <taxon>Hyphomicrobiales</taxon>
        <taxon>Ancalomicrobiaceae</taxon>
        <taxon>Prosthecodimorpha</taxon>
    </lineage>
</organism>
<dbReference type="EMBL" id="JAHHZF010000001">
    <property type="protein sequence ID" value="MBT9287889.1"/>
    <property type="molecule type" value="Genomic_DNA"/>
</dbReference>
<protein>
    <submittedName>
        <fullName evidence="2">DUF1345 domain-containing protein</fullName>
    </submittedName>
</protein>
<gene>
    <name evidence="2" type="ORF">KL771_00370</name>
</gene>
<accession>A0A947D028</accession>
<feature type="transmembrane region" description="Helical" evidence="1">
    <location>
        <begin position="54"/>
        <end position="72"/>
    </location>
</feature>
<reference evidence="2 3" key="1">
    <citation type="submission" date="2021-06" db="EMBL/GenBank/DDBJ databases">
        <authorList>
            <person name="Grouzdev D.S."/>
            <person name="Koziaeva V."/>
        </authorList>
    </citation>
    <scope>NUCLEOTIDE SEQUENCE [LARGE SCALE GENOMIC DNA]</scope>
    <source>
        <strain evidence="2 3">22</strain>
    </source>
</reference>
<feature type="transmembrane region" description="Helical" evidence="1">
    <location>
        <begin position="208"/>
        <end position="230"/>
    </location>
</feature>
<comment type="caution">
    <text evidence="2">The sequence shown here is derived from an EMBL/GenBank/DDBJ whole genome shotgun (WGS) entry which is preliminary data.</text>
</comment>
<keyword evidence="1" id="KW-0472">Membrane</keyword>
<feature type="transmembrane region" description="Helical" evidence="1">
    <location>
        <begin position="28"/>
        <end position="48"/>
    </location>
</feature>
<dbReference type="Proteomes" id="UP000766595">
    <property type="component" value="Unassembled WGS sequence"/>
</dbReference>
<dbReference type="AlphaFoldDB" id="A0A947D028"/>
<keyword evidence="1" id="KW-1133">Transmembrane helix</keyword>
<keyword evidence="3" id="KW-1185">Reference proteome</keyword>